<dbReference type="RefSeq" id="WP_273642571.1">
    <property type="nucleotide sequence ID" value="NZ_JAQQXP010000003.1"/>
</dbReference>
<comment type="caution">
    <text evidence="4">The sequence shown here is derived from an EMBL/GenBank/DDBJ whole genome shotgun (WGS) entry which is preliminary data.</text>
</comment>
<organism evidence="4 5">
    <name type="scientific">Alteromonas gilva</name>
    <dbReference type="NCBI Taxonomy" id="2987522"/>
    <lineage>
        <taxon>Bacteria</taxon>
        <taxon>Pseudomonadati</taxon>
        <taxon>Pseudomonadota</taxon>
        <taxon>Gammaproteobacteria</taxon>
        <taxon>Alteromonadales</taxon>
        <taxon>Alteromonadaceae</taxon>
        <taxon>Alteromonas/Salinimonas group</taxon>
        <taxon>Alteromonas</taxon>
    </lineage>
</organism>
<dbReference type="PANTHER" id="PTHR12818:SF0">
    <property type="entry name" value="TRNA (ADENINE(37)-N6)-METHYLTRANSFERASE"/>
    <property type="match status" value="1"/>
</dbReference>
<accession>A0ABT5L6M4</accession>
<dbReference type="InterPro" id="IPR041369">
    <property type="entry name" value="TrmO_C"/>
</dbReference>
<dbReference type="InterPro" id="IPR036413">
    <property type="entry name" value="YaeB-like_sf"/>
</dbReference>
<dbReference type="SUPFAM" id="SSF118196">
    <property type="entry name" value="YaeB-like"/>
    <property type="match status" value="1"/>
</dbReference>
<evidence type="ECO:0000313" key="5">
    <source>
        <dbReference type="Proteomes" id="UP001218788"/>
    </source>
</evidence>
<dbReference type="PROSITE" id="PS01318">
    <property type="entry name" value="TSAA_1"/>
    <property type="match status" value="1"/>
</dbReference>
<protein>
    <submittedName>
        <fullName evidence="4">tRNA (N6-threonylcarbamoyladenosine(37)-N6)-methyltransferase TrmO</fullName>
    </submittedName>
</protein>
<dbReference type="InterPro" id="IPR023368">
    <property type="entry name" value="UPF0066_cons_site"/>
</dbReference>
<dbReference type="CDD" id="cd09281">
    <property type="entry name" value="UPF0066"/>
    <property type="match status" value="1"/>
</dbReference>
<dbReference type="Proteomes" id="UP001218788">
    <property type="component" value="Unassembled WGS sequence"/>
</dbReference>
<dbReference type="PANTHER" id="PTHR12818">
    <property type="entry name" value="TRNA (ADENINE(37)-N6)-METHYLTRANSFERASE"/>
    <property type="match status" value="1"/>
</dbReference>
<keyword evidence="5" id="KW-1185">Reference proteome</keyword>
<dbReference type="Pfam" id="PF18389">
    <property type="entry name" value="TrmO_C"/>
    <property type="match status" value="1"/>
</dbReference>
<name>A0ABT5L6M4_9ALTE</name>
<dbReference type="Gene3D" id="2.40.30.70">
    <property type="entry name" value="YaeB-like"/>
    <property type="match status" value="1"/>
</dbReference>
<evidence type="ECO:0000259" key="3">
    <source>
        <dbReference type="PROSITE" id="PS51668"/>
    </source>
</evidence>
<dbReference type="InterPro" id="IPR036414">
    <property type="entry name" value="YaeB_N_sf"/>
</dbReference>
<evidence type="ECO:0000256" key="1">
    <source>
        <dbReference type="ARBA" id="ARBA00022691"/>
    </source>
</evidence>
<sequence>MSEPRAYQLTPIGTLSSPFKQKFAIPRQPSLVNAQGTVAFEPEFNDPNCWREISTYSHLWLLFLFHENLDQGWTPTVRAPRLGGNSRLGVFASRSTFRPNGIGMSAVRNLGVEHINGKIKLHVSGIDLLDGTPIIDVKPYLAYSDSIVDAKATLLDQHPLPARHVEFTPAATRQLLQQPHEDLRALIVQCLGQDPRPAYRQRENNDARTYRVIFYDRDIHWQVKNATVVVTAIEQLPDRAM</sequence>
<dbReference type="NCBIfam" id="TIGR00104">
    <property type="entry name" value="tRNA_TsaA"/>
    <property type="match status" value="1"/>
</dbReference>
<dbReference type="Pfam" id="PF01980">
    <property type="entry name" value="TrmO_N"/>
    <property type="match status" value="1"/>
</dbReference>
<reference evidence="4 5" key="1">
    <citation type="submission" date="2022-10" db="EMBL/GenBank/DDBJ databases">
        <title>Alteromonas sp. chi3 Genome sequencing.</title>
        <authorList>
            <person name="Park S."/>
        </authorList>
    </citation>
    <scope>NUCLEOTIDE SEQUENCE [LARGE SCALE GENOMIC DNA]</scope>
    <source>
        <strain evidence="5">chi3</strain>
    </source>
</reference>
<evidence type="ECO:0000313" key="4">
    <source>
        <dbReference type="EMBL" id="MDC8832715.1"/>
    </source>
</evidence>
<comment type="similarity">
    <text evidence="2">Belongs to the tRNA methyltransferase O family.</text>
</comment>
<dbReference type="InterPro" id="IPR023370">
    <property type="entry name" value="TrmO-like_N"/>
</dbReference>
<proteinExistence type="inferred from homology"/>
<feature type="domain" description="TsaA-like" evidence="3">
    <location>
        <begin position="9"/>
        <end position="149"/>
    </location>
</feature>
<keyword evidence="1" id="KW-0949">S-adenosyl-L-methionine</keyword>
<evidence type="ECO:0000256" key="2">
    <source>
        <dbReference type="ARBA" id="ARBA00033753"/>
    </source>
</evidence>
<dbReference type="InterPro" id="IPR040372">
    <property type="entry name" value="YaeB-like"/>
</dbReference>
<gene>
    <name evidence="4" type="primary">tsaA</name>
    <name evidence="4" type="ORF">OIK42_18320</name>
</gene>
<dbReference type="PROSITE" id="PS51668">
    <property type="entry name" value="TSAA_2"/>
    <property type="match status" value="1"/>
</dbReference>
<dbReference type="Gene3D" id="3.30.2310.10">
    <property type="entry name" value="YaeB-like"/>
    <property type="match status" value="1"/>
</dbReference>
<dbReference type="EMBL" id="JAQQXP010000003">
    <property type="protein sequence ID" value="MDC8832715.1"/>
    <property type="molecule type" value="Genomic_DNA"/>
</dbReference>